<reference evidence="1" key="1">
    <citation type="submission" date="2022-10" db="EMBL/GenBank/DDBJ databases">
        <title>The complete genomes of actinobacterial strains from the NBC collection.</title>
        <authorList>
            <person name="Joergensen T.S."/>
            <person name="Alvarez Arevalo M."/>
            <person name="Sterndorff E.B."/>
            <person name="Faurdal D."/>
            <person name="Vuksanovic O."/>
            <person name="Mourched A.-S."/>
            <person name="Charusanti P."/>
            <person name="Shaw S."/>
            <person name="Blin K."/>
            <person name="Weber T."/>
        </authorList>
    </citation>
    <scope>NUCLEOTIDE SEQUENCE</scope>
    <source>
        <strain evidence="1">NBC_00119</strain>
    </source>
</reference>
<gene>
    <name evidence="1" type="ORF">OHU69_45990</name>
</gene>
<proteinExistence type="predicted"/>
<sequence length="95" mass="10277">MPRSTTRMSYPMCAPSRSWLAAETGCARVVLDHAFRALGETLAPWIDRFEATALVGGGSIAASWHLIEVPLRIGLAEGPDTSSARRLTVRTALRP</sequence>
<name>A0AAU1UKH4_9ACTN</name>
<dbReference type="AlphaFoldDB" id="A0AAU1UKH4"/>
<accession>A0AAU1UKH4</accession>
<organism evidence="1">
    <name type="scientific">Streptomyces sp. NBC_00119</name>
    <dbReference type="NCBI Taxonomy" id="2975659"/>
    <lineage>
        <taxon>Bacteria</taxon>
        <taxon>Bacillati</taxon>
        <taxon>Actinomycetota</taxon>
        <taxon>Actinomycetes</taxon>
        <taxon>Kitasatosporales</taxon>
        <taxon>Streptomycetaceae</taxon>
        <taxon>Streptomyces</taxon>
    </lineage>
</organism>
<dbReference type="EMBL" id="CP108195">
    <property type="protein sequence ID" value="WTS17736.1"/>
    <property type="molecule type" value="Genomic_DNA"/>
</dbReference>
<evidence type="ECO:0008006" key="2">
    <source>
        <dbReference type="Google" id="ProtNLM"/>
    </source>
</evidence>
<protein>
    <recommendedName>
        <fullName evidence="2">ROK family protein</fullName>
    </recommendedName>
</protein>
<evidence type="ECO:0000313" key="1">
    <source>
        <dbReference type="EMBL" id="WTS17736.1"/>
    </source>
</evidence>